<name>A0ACD0NU89_9BASI</name>
<keyword evidence="2" id="KW-1185">Reference proteome</keyword>
<dbReference type="Proteomes" id="UP000245626">
    <property type="component" value="Unassembled WGS sequence"/>
</dbReference>
<reference evidence="1 2" key="1">
    <citation type="journal article" date="2018" name="Mol. Biol. Evol.">
        <title>Broad Genomic Sampling Reveals a Smut Pathogenic Ancestry of the Fungal Clade Ustilaginomycotina.</title>
        <authorList>
            <person name="Kijpornyongpan T."/>
            <person name="Mondo S.J."/>
            <person name="Barry K."/>
            <person name="Sandor L."/>
            <person name="Lee J."/>
            <person name="Lipzen A."/>
            <person name="Pangilinan J."/>
            <person name="LaButti K."/>
            <person name="Hainaut M."/>
            <person name="Henrissat B."/>
            <person name="Grigoriev I.V."/>
            <person name="Spatafora J.W."/>
            <person name="Aime M.C."/>
        </authorList>
    </citation>
    <scope>NUCLEOTIDE SEQUENCE [LARGE SCALE GENOMIC DNA]</scope>
    <source>
        <strain evidence="1 2">SA 807</strain>
    </source>
</reference>
<dbReference type="EMBL" id="KZ820059">
    <property type="protein sequence ID" value="PWN49378.1"/>
    <property type="molecule type" value="Genomic_DNA"/>
</dbReference>
<accession>A0ACD0NU89</accession>
<protein>
    <submittedName>
        <fullName evidence="1">Uncharacterized protein</fullName>
    </submittedName>
</protein>
<gene>
    <name evidence="1" type="ORF">IE53DRAFT_147887</name>
</gene>
<evidence type="ECO:0000313" key="2">
    <source>
        <dbReference type="Proteomes" id="UP000245626"/>
    </source>
</evidence>
<organism evidence="1 2">
    <name type="scientific">Violaceomyces palustris</name>
    <dbReference type="NCBI Taxonomy" id="1673888"/>
    <lineage>
        <taxon>Eukaryota</taxon>
        <taxon>Fungi</taxon>
        <taxon>Dikarya</taxon>
        <taxon>Basidiomycota</taxon>
        <taxon>Ustilaginomycotina</taxon>
        <taxon>Ustilaginomycetes</taxon>
        <taxon>Violaceomycetales</taxon>
        <taxon>Violaceomycetaceae</taxon>
        <taxon>Violaceomyces</taxon>
    </lineage>
</organism>
<evidence type="ECO:0000313" key="1">
    <source>
        <dbReference type="EMBL" id="PWN49378.1"/>
    </source>
</evidence>
<proteinExistence type="predicted"/>
<sequence>MTPTCSDSNKCYPLPPPKKSKGNRNQVLFASVLSRKRRPKAGNREEWEDWRSWVTWNEFQPTSNHTHPSCSTCNGDGDGLTSTLAQREREREREMKTRSARWIVLAILGPLAPFLSPFFLWQSSAWIVSKNAQMRHRHRFGEKGGRNRFVGGRGARRC</sequence>